<dbReference type="EMBL" id="JAUJYN010000009">
    <property type="protein sequence ID" value="KAK1263405.1"/>
    <property type="molecule type" value="Genomic_DNA"/>
</dbReference>
<keyword evidence="2" id="KW-1185">Reference proteome</keyword>
<reference evidence="1" key="1">
    <citation type="journal article" date="2023" name="Nat. Commun.">
        <title>Diploid and tetraploid genomes of Acorus and the evolution of monocots.</title>
        <authorList>
            <person name="Ma L."/>
            <person name="Liu K.W."/>
            <person name="Li Z."/>
            <person name="Hsiao Y.Y."/>
            <person name="Qi Y."/>
            <person name="Fu T."/>
            <person name="Tang G.D."/>
            <person name="Zhang D."/>
            <person name="Sun W.H."/>
            <person name="Liu D.K."/>
            <person name="Li Y."/>
            <person name="Chen G.Z."/>
            <person name="Liu X.D."/>
            <person name="Liao X.Y."/>
            <person name="Jiang Y.T."/>
            <person name="Yu X."/>
            <person name="Hao Y."/>
            <person name="Huang J."/>
            <person name="Zhao X.W."/>
            <person name="Ke S."/>
            <person name="Chen Y.Y."/>
            <person name="Wu W.L."/>
            <person name="Hsu J.L."/>
            <person name="Lin Y.F."/>
            <person name="Huang M.D."/>
            <person name="Li C.Y."/>
            <person name="Huang L."/>
            <person name="Wang Z.W."/>
            <person name="Zhao X."/>
            <person name="Zhong W.Y."/>
            <person name="Peng D.H."/>
            <person name="Ahmad S."/>
            <person name="Lan S."/>
            <person name="Zhang J.S."/>
            <person name="Tsai W.C."/>
            <person name="Van de Peer Y."/>
            <person name="Liu Z.J."/>
        </authorList>
    </citation>
    <scope>NUCLEOTIDE SEQUENCE</scope>
    <source>
        <strain evidence="1">SCP</strain>
    </source>
</reference>
<reference evidence="1" key="2">
    <citation type="submission" date="2023-06" db="EMBL/GenBank/DDBJ databases">
        <authorList>
            <person name="Ma L."/>
            <person name="Liu K.-W."/>
            <person name="Li Z."/>
            <person name="Hsiao Y.-Y."/>
            <person name="Qi Y."/>
            <person name="Fu T."/>
            <person name="Tang G."/>
            <person name="Zhang D."/>
            <person name="Sun W.-H."/>
            <person name="Liu D.-K."/>
            <person name="Li Y."/>
            <person name="Chen G.-Z."/>
            <person name="Liu X.-D."/>
            <person name="Liao X.-Y."/>
            <person name="Jiang Y.-T."/>
            <person name="Yu X."/>
            <person name="Hao Y."/>
            <person name="Huang J."/>
            <person name="Zhao X.-W."/>
            <person name="Ke S."/>
            <person name="Chen Y.-Y."/>
            <person name="Wu W.-L."/>
            <person name="Hsu J.-L."/>
            <person name="Lin Y.-F."/>
            <person name="Huang M.-D."/>
            <person name="Li C.-Y."/>
            <person name="Huang L."/>
            <person name="Wang Z.-W."/>
            <person name="Zhao X."/>
            <person name="Zhong W.-Y."/>
            <person name="Peng D.-H."/>
            <person name="Ahmad S."/>
            <person name="Lan S."/>
            <person name="Zhang J.-S."/>
            <person name="Tsai W.-C."/>
            <person name="Van De Peer Y."/>
            <person name="Liu Z.-J."/>
        </authorList>
    </citation>
    <scope>NUCLEOTIDE SEQUENCE</scope>
    <source>
        <strain evidence="1">SCP</strain>
        <tissue evidence="1">Leaves</tissue>
    </source>
</reference>
<name>A0AAV9AGL1_ACOGR</name>
<evidence type="ECO:0000313" key="2">
    <source>
        <dbReference type="Proteomes" id="UP001179952"/>
    </source>
</evidence>
<protein>
    <submittedName>
        <fullName evidence="1">Uncharacterized protein</fullName>
    </submittedName>
</protein>
<evidence type="ECO:0000313" key="1">
    <source>
        <dbReference type="EMBL" id="KAK1263405.1"/>
    </source>
</evidence>
<sequence>MPSHVRRRVLGFLIHSAQELVFMRNVGSEYSQVVTSLRNEDSVPMKRARGAGD</sequence>
<comment type="caution">
    <text evidence="1">The sequence shown here is derived from an EMBL/GenBank/DDBJ whole genome shotgun (WGS) entry which is preliminary data.</text>
</comment>
<gene>
    <name evidence="1" type="ORF">QJS04_geneDACA021762</name>
</gene>
<dbReference type="Proteomes" id="UP001179952">
    <property type="component" value="Unassembled WGS sequence"/>
</dbReference>
<accession>A0AAV9AGL1</accession>
<organism evidence="1 2">
    <name type="scientific">Acorus gramineus</name>
    <name type="common">Dwarf sweet flag</name>
    <dbReference type="NCBI Taxonomy" id="55184"/>
    <lineage>
        <taxon>Eukaryota</taxon>
        <taxon>Viridiplantae</taxon>
        <taxon>Streptophyta</taxon>
        <taxon>Embryophyta</taxon>
        <taxon>Tracheophyta</taxon>
        <taxon>Spermatophyta</taxon>
        <taxon>Magnoliopsida</taxon>
        <taxon>Liliopsida</taxon>
        <taxon>Acoraceae</taxon>
        <taxon>Acorus</taxon>
    </lineage>
</organism>
<dbReference type="AlphaFoldDB" id="A0AAV9AGL1"/>
<proteinExistence type="predicted"/>